<feature type="compositionally biased region" description="Low complexity" evidence="5">
    <location>
        <begin position="1062"/>
        <end position="1148"/>
    </location>
</feature>
<dbReference type="GO" id="GO:0005886">
    <property type="term" value="C:plasma membrane"/>
    <property type="evidence" value="ECO:0007669"/>
    <property type="project" value="UniProtKB-SubCell"/>
</dbReference>
<reference evidence="7" key="1">
    <citation type="journal article" date="2020" name="bioRxiv">
        <title>Comparative genomics of Chlamydomonas.</title>
        <authorList>
            <person name="Craig R.J."/>
            <person name="Hasan A.R."/>
            <person name="Ness R.W."/>
            <person name="Keightley P.D."/>
        </authorList>
    </citation>
    <scope>NUCLEOTIDE SEQUENCE</scope>
    <source>
        <strain evidence="7">SAG 7.73</strain>
    </source>
</reference>
<evidence type="ECO:0000256" key="1">
    <source>
        <dbReference type="ARBA" id="ARBA00004236"/>
    </source>
</evidence>
<keyword evidence="8" id="KW-1185">Reference proteome</keyword>
<evidence type="ECO:0000259" key="6">
    <source>
        <dbReference type="PROSITE" id="PS51484"/>
    </source>
</evidence>
<dbReference type="InterPro" id="IPR011050">
    <property type="entry name" value="Pectin_lyase_fold/virulence"/>
</dbReference>
<feature type="domain" description="G8" evidence="6">
    <location>
        <begin position="1"/>
        <end position="93"/>
    </location>
</feature>
<dbReference type="Pfam" id="PF24606">
    <property type="entry name" value="CEMIP_beta-hel"/>
    <property type="match status" value="1"/>
</dbReference>
<protein>
    <recommendedName>
        <fullName evidence="6">G8 domain-containing protein</fullName>
    </recommendedName>
</protein>
<evidence type="ECO:0000256" key="2">
    <source>
        <dbReference type="ARBA" id="ARBA00022475"/>
    </source>
</evidence>
<dbReference type="PANTHER" id="PTHR47687">
    <property type="entry name" value="G8 DOMAIN-CONTAINING PROTEIN DDB_G0288475-RELATED"/>
    <property type="match status" value="1"/>
</dbReference>
<comment type="subcellular location">
    <subcellularLocation>
        <location evidence="1">Cell membrane</location>
    </subcellularLocation>
</comment>
<keyword evidence="3" id="KW-0325">Glycoprotein</keyword>
<dbReference type="Proteomes" id="UP000650467">
    <property type="component" value="Unassembled WGS sequence"/>
</dbReference>
<accession>A0A835SEK9</accession>
<dbReference type="InterPro" id="IPR055401">
    <property type="entry name" value="CEMIP_beta-hel_dom"/>
</dbReference>
<dbReference type="InterPro" id="IPR019316">
    <property type="entry name" value="G8_domain"/>
</dbReference>
<evidence type="ECO:0000256" key="5">
    <source>
        <dbReference type="SAM" id="MobiDB-lite"/>
    </source>
</evidence>
<dbReference type="AlphaFoldDB" id="A0A835SEK9"/>
<sequence length="1195" mass="126881">MLSAGSRFRRITVPEGSQLVIDDAPLNLTLTSLLVYGNLSLGSPSCRLSSAISITFAPATGVATNQMALRGMNTSTVDIHGELFTPTWTRLAQTARPNTTWVALQQPVNWRAGQLVAIPTSLWKDECRNQNEVKQIQSISADGKNITFTTAMQFMHYGGPEYQTEVVLLSRSILLQGSPETAANLTGGHLRIEGKHGRIRGVLGYRMGQQTQMGSYPFHFHMAGEVPADSYMTDNAVYASYWRAFTIHGTHALTVANNTAFHVAGSAFYIEDGAEERNRITGNFAGYIHPLGRADPCDAVGSVFAAPTIRQSATLLQPADWAAAGFYLSNANNYIDNNAASGGTSGFMFLNLPLPIGLNRNVPLEPYKRPPLSFSGNTAHSSGYHWDNAAAIYCGGDLRYDPADNVTLTYKIERSTFDPRQDSPDPNNASIPVKFVLRNTKVWLGGFSVASYGDRFMVDGFESHDGTMGAAVRGDPNELYNADLNLNSPQAAWLTANIPNDLQQGYRFGLQFYDTWMRHLLANVTIRNVLYSTTEWLTQAALVSMTHSDQFKPYHVASTRGVRLVNVSKAAVLSNAVTRTGSWRSYNVLDADGSFSGTQRPTLLASYTAANSTGPCDASAAVPCNSSFAWWLTDPAACTTTPPNVPATSNIIACDWYPWRTQARLSLEVPTYTLTSEQSSWLSPSINNINIYDAGGVAQFGLTGASRRAGIITRSEGVTGLTGRGGWYVHWNLGAPKTMKIHVETVPRGTSVIYASRYPPGTTFNVTRAASAWLVPDGQLLPADSLDQVLASDSGEYHYFDGSLLFIKVLDIWEMPYQGREPARGEGAGAGLMVPGSRWGMYYQVDAGMPDCSVSPYPSQNGQDFSAQFCAMNGTVDAYLPPPITTPYNEWTIPYCADVAPPPGVCTAMGVASGDCTCAGLQRQGRCPGLGVGSLWLGATSDANLRANVEKALGYCSASCGRCAEGQEFCGDVPIMPLSLSRNMTCAAMVPLGRCFEVAPRGYCADTCGLCSGAGLPCVDLGWSDQYTCTDLQSWGLCNETWVTDNSYCRKTPQPPSPAPAAPLAAATTTTALRSGTTREGASSATTVTDDNNNAPATTTLVDLATTGEQQQQQQQPSSGGSAAVSGTSAEQQDTSGGSAISTGASASTGGGGPPAAVIAGAAAAGIVVALVAAAGATGPRALSGLDAAGNDDAQ</sequence>
<evidence type="ECO:0000256" key="4">
    <source>
        <dbReference type="ARBA" id="ARBA00038413"/>
    </source>
</evidence>
<dbReference type="OrthoDB" id="2016282at2759"/>
<comment type="caution">
    <text evidence="7">The sequence shown here is derived from an EMBL/GenBank/DDBJ whole genome shotgun (WGS) entry which is preliminary data.</text>
</comment>
<evidence type="ECO:0000256" key="3">
    <source>
        <dbReference type="ARBA" id="ARBA00023180"/>
    </source>
</evidence>
<dbReference type="EMBL" id="JAEHOC010000054">
    <property type="protein sequence ID" value="KAG2425544.1"/>
    <property type="molecule type" value="Genomic_DNA"/>
</dbReference>
<evidence type="ECO:0000313" key="8">
    <source>
        <dbReference type="Proteomes" id="UP000650467"/>
    </source>
</evidence>
<dbReference type="PROSITE" id="PS51484">
    <property type="entry name" value="G8"/>
    <property type="match status" value="1"/>
</dbReference>
<organism evidence="7 8">
    <name type="scientific">Chlamydomonas incerta</name>
    <dbReference type="NCBI Taxonomy" id="51695"/>
    <lineage>
        <taxon>Eukaryota</taxon>
        <taxon>Viridiplantae</taxon>
        <taxon>Chlorophyta</taxon>
        <taxon>core chlorophytes</taxon>
        <taxon>Chlorophyceae</taxon>
        <taxon>CS clade</taxon>
        <taxon>Chlamydomonadales</taxon>
        <taxon>Chlamydomonadaceae</taxon>
        <taxon>Chlamydomonas</taxon>
    </lineage>
</organism>
<keyword evidence="2" id="KW-1003">Cell membrane</keyword>
<proteinExistence type="inferred from homology"/>
<dbReference type="PANTHER" id="PTHR47687:SF4">
    <property type="entry name" value="G8 DOMAIN-CONTAINING PROTEIN DDB_G0286311-RELATED"/>
    <property type="match status" value="1"/>
</dbReference>
<feature type="region of interest" description="Disordered" evidence="5">
    <location>
        <begin position="1049"/>
        <end position="1153"/>
    </location>
</feature>
<dbReference type="InterPro" id="IPR052334">
    <property type="entry name" value="G8_domain-comF-like"/>
</dbReference>
<dbReference type="SUPFAM" id="SSF51126">
    <property type="entry name" value="Pectin lyase-like"/>
    <property type="match status" value="1"/>
</dbReference>
<evidence type="ECO:0000313" key="7">
    <source>
        <dbReference type="EMBL" id="KAG2425544.1"/>
    </source>
</evidence>
<comment type="similarity">
    <text evidence="4">Belongs to the comF family.</text>
</comment>
<keyword evidence="2" id="KW-0472">Membrane</keyword>
<gene>
    <name evidence="7" type="ORF">HXX76_013588</name>
</gene>
<dbReference type="Pfam" id="PF10162">
    <property type="entry name" value="G8"/>
    <property type="match status" value="1"/>
</dbReference>
<name>A0A835SEK9_CHLIN</name>